<keyword evidence="3" id="KW-1185">Reference proteome</keyword>
<dbReference type="Proteomes" id="UP000198372">
    <property type="component" value="Unassembled WGS sequence"/>
</dbReference>
<gene>
    <name evidence="2" type="ORF">BQ2448_1466</name>
</gene>
<evidence type="ECO:0000313" key="2">
    <source>
        <dbReference type="EMBL" id="SCV70072.1"/>
    </source>
</evidence>
<proteinExistence type="predicted"/>
<organism evidence="2 3">
    <name type="scientific">Microbotryum intermedium</name>
    <dbReference type="NCBI Taxonomy" id="269621"/>
    <lineage>
        <taxon>Eukaryota</taxon>
        <taxon>Fungi</taxon>
        <taxon>Dikarya</taxon>
        <taxon>Basidiomycota</taxon>
        <taxon>Pucciniomycotina</taxon>
        <taxon>Microbotryomycetes</taxon>
        <taxon>Microbotryales</taxon>
        <taxon>Microbotryaceae</taxon>
        <taxon>Microbotryum</taxon>
    </lineage>
</organism>
<dbReference type="Pfam" id="PF00887">
    <property type="entry name" value="ACBP"/>
    <property type="match status" value="1"/>
</dbReference>
<dbReference type="InterPro" id="IPR000582">
    <property type="entry name" value="Acyl-CoA-binding_protein"/>
</dbReference>
<protein>
    <submittedName>
        <fullName evidence="2">BQ2448_1466 protein</fullName>
    </submittedName>
</protein>
<name>A0A238F877_9BASI</name>
<evidence type="ECO:0000313" key="3">
    <source>
        <dbReference type="Proteomes" id="UP000198372"/>
    </source>
</evidence>
<dbReference type="AlphaFoldDB" id="A0A238F877"/>
<sequence>MGVERIEDLLVYGEEYSFYGLWKQGTVGDNNTPRPFWLFFNDCRRWDEWNALEGTTRQIEIRQRHYFVRERDGRAFL</sequence>
<dbReference type="Gene3D" id="1.20.80.10">
    <property type="match status" value="1"/>
</dbReference>
<reference evidence="2" key="1">
    <citation type="submission" date="2016-09" db="EMBL/GenBank/DDBJ databases">
        <authorList>
            <person name="Capua I."/>
            <person name="De Benedictis P."/>
            <person name="Joannis T."/>
            <person name="Lombin L.H."/>
            <person name="Cattoli G."/>
        </authorList>
    </citation>
    <scope>NUCLEOTIDE SEQUENCE [LARGE SCALE GENOMIC DNA]</scope>
</reference>
<dbReference type="GO" id="GO:0000062">
    <property type="term" value="F:fatty-acyl-CoA binding"/>
    <property type="evidence" value="ECO:0007669"/>
    <property type="project" value="InterPro"/>
</dbReference>
<feature type="domain" description="ACB" evidence="1">
    <location>
        <begin position="13"/>
        <end position="58"/>
    </location>
</feature>
<dbReference type="SUPFAM" id="SSF47027">
    <property type="entry name" value="Acyl-CoA binding protein"/>
    <property type="match status" value="1"/>
</dbReference>
<accession>A0A238F877</accession>
<dbReference type="InterPro" id="IPR035984">
    <property type="entry name" value="Acyl-CoA-binding_sf"/>
</dbReference>
<dbReference type="InterPro" id="IPR014352">
    <property type="entry name" value="FERM/acyl-CoA-bd_prot_sf"/>
</dbReference>
<evidence type="ECO:0000259" key="1">
    <source>
        <dbReference type="Pfam" id="PF00887"/>
    </source>
</evidence>
<dbReference type="EMBL" id="FMSP01000005">
    <property type="protein sequence ID" value="SCV70072.1"/>
    <property type="molecule type" value="Genomic_DNA"/>
</dbReference>
<dbReference type="OrthoDB" id="346910at2759"/>